<evidence type="ECO:0000259" key="2">
    <source>
        <dbReference type="Pfam" id="PF03807"/>
    </source>
</evidence>
<dbReference type="PANTHER" id="PTHR14239">
    <property type="entry name" value="DUDULIN-RELATED"/>
    <property type="match status" value="1"/>
</dbReference>
<dbReference type="SUPFAM" id="SSF51735">
    <property type="entry name" value="NAD(P)-binding Rossmann-fold domains"/>
    <property type="match status" value="1"/>
</dbReference>
<organism evidence="3">
    <name type="scientific">Streptomyces sp. R02</name>
    <dbReference type="NCBI Taxonomy" id="3238623"/>
    <lineage>
        <taxon>Bacteria</taxon>
        <taxon>Bacillati</taxon>
        <taxon>Actinomycetota</taxon>
        <taxon>Actinomycetes</taxon>
        <taxon>Kitasatosporales</taxon>
        <taxon>Streptomycetaceae</taxon>
        <taxon>Streptomyces</taxon>
    </lineage>
</organism>
<dbReference type="RefSeq" id="WP_369162088.1">
    <property type="nucleotide sequence ID" value="NZ_CP163430.1"/>
</dbReference>
<dbReference type="InterPro" id="IPR036291">
    <property type="entry name" value="NAD(P)-bd_dom_sf"/>
</dbReference>
<dbReference type="EMBL" id="CP163430">
    <property type="protein sequence ID" value="XDP98413.1"/>
    <property type="molecule type" value="Genomic_DNA"/>
</dbReference>
<geneLocation type="plasmid" evidence="3">
    <name>unnamed1</name>
</geneLocation>
<dbReference type="Gene3D" id="3.40.50.720">
    <property type="entry name" value="NAD(P)-binding Rossmann-like Domain"/>
    <property type="match status" value="1"/>
</dbReference>
<evidence type="ECO:0000256" key="1">
    <source>
        <dbReference type="ARBA" id="ARBA00023002"/>
    </source>
</evidence>
<feature type="domain" description="Pyrroline-5-carboxylate reductase catalytic N-terminal" evidence="2">
    <location>
        <begin position="5"/>
        <end position="93"/>
    </location>
</feature>
<gene>
    <name evidence="3" type="ORF">AB5J57_33455</name>
</gene>
<protein>
    <submittedName>
        <fullName evidence="3">NADPH-dependent F420 reductase</fullName>
    </submittedName>
</protein>
<name>A0AB39M036_9ACTN</name>
<keyword evidence="3" id="KW-0614">Plasmid</keyword>
<sequence length="250" mass="26222">MTKPLGLIGTGMIGSALARLAAAAGLDVVLSNSRGPETLTGLVTELGRRARATTAAEAAQAGDLVVATIPLSAYTQLPATALAGKTVIDTLNYYPERDGHIAELDTNELTSSELVQRHLADSHVVKAFNNIDFGRLATSARPAGAPDRSALPIAGDDDSAKRQVAQLLDILGYDAVDIGCLADSWRSAPNTPLYGKPYTPAQPEEMSLEEAMRWYFETPGPSVPADRVKELAATAVRGPAGGILPSFVQD</sequence>
<dbReference type="GO" id="GO:0016491">
    <property type="term" value="F:oxidoreductase activity"/>
    <property type="evidence" value="ECO:0007669"/>
    <property type="project" value="UniProtKB-KW"/>
</dbReference>
<dbReference type="InterPro" id="IPR028939">
    <property type="entry name" value="P5C_Rdtase_cat_N"/>
</dbReference>
<proteinExistence type="predicted"/>
<dbReference type="Pfam" id="PF03807">
    <property type="entry name" value="F420_oxidored"/>
    <property type="match status" value="1"/>
</dbReference>
<dbReference type="AlphaFoldDB" id="A0AB39M036"/>
<keyword evidence="1" id="KW-0560">Oxidoreductase</keyword>
<accession>A0AB39M036</accession>
<dbReference type="PANTHER" id="PTHR14239:SF10">
    <property type="entry name" value="REDUCTASE"/>
    <property type="match status" value="1"/>
</dbReference>
<dbReference type="InterPro" id="IPR051267">
    <property type="entry name" value="STEAP_metalloreductase"/>
</dbReference>
<evidence type="ECO:0000313" key="3">
    <source>
        <dbReference type="EMBL" id="XDP98413.1"/>
    </source>
</evidence>
<reference evidence="3" key="1">
    <citation type="submission" date="2024-07" db="EMBL/GenBank/DDBJ databases">
        <authorList>
            <person name="Yu S.T."/>
        </authorList>
    </citation>
    <scope>NUCLEOTIDE SEQUENCE</scope>
    <source>
        <strain evidence="3">R02</strain>
        <plasmid evidence="3">unnamed1</plasmid>
    </source>
</reference>